<keyword evidence="13" id="KW-0460">Magnesium</keyword>
<evidence type="ECO:0000256" key="8">
    <source>
        <dbReference type="ARBA" id="ARBA00019357"/>
    </source>
</evidence>
<evidence type="ECO:0000256" key="1">
    <source>
        <dbReference type="ARBA" id="ARBA00001946"/>
    </source>
</evidence>
<dbReference type="Pfam" id="PF02875">
    <property type="entry name" value="Mur_ligase_C"/>
    <property type="match status" value="1"/>
</dbReference>
<comment type="catalytic activity">
    <reaction evidence="18">
        <text>(6S)-5,6,7,8-tetrahydrofolyl-(gamma-L-Glu)(n) + L-glutamate + ATP = (6S)-5,6,7,8-tetrahydrofolyl-(gamma-L-Glu)(n+1) + ADP + phosphate + H(+)</text>
        <dbReference type="Rhea" id="RHEA:10580"/>
        <dbReference type="Rhea" id="RHEA-COMP:14738"/>
        <dbReference type="Rhea" id="RHEA-COMP:14740"/>
        <dbReference type="ChEBI" id="CHEBI:15378"/>
        <dbReference type="ChEBI" id="CHEBI:29985"/>
        <dbReference type="ChEBI" id="CHEBI:30616"/>
        <dbReference type="ChEBI" id="CHEBI:43474"/>
        <dbReference type="ChEBI" id="CHEBI:141005"/>
        <dbReference type="ChEBI" id="CHEBI:456216"/>
        <dbReference type="EC" id="6.3.2.17"/>
    </reaction>
</comment>
<keyword evidence="26" id="KW-1185">Reference proteome</keyword>
<comment type="catalytic activity">
    <reaction evidence="19">
        <text>10-formyltetrahydrofolyl-(gamma-L-Glu)(n) + L-glutamate + ATP = 10-formyltetrahydrofolyl-(gamma-L-Glu)(n+1) + ADP + phosphate + H(+)</text>
        <dbReference type="Rhea" id="RHEA:51904"/>
        <dbReference type="Rhea" id="RHEA-COMP:13088"/>
        <dbReference type="Rhea" id="RHEA-COMP:14300"/>
        <dbReference type="ChEBI" id="CHEBI:15378"/>
        <dbReference type="ChEBI" id="CHEBI:29985"/>
        <dbReference type="ChEBI" id="CHEBI:30616"/>
        <dbReference type="ChEBI" id="CHEBI:43474"/>
        <dbReference type="ChEBI" id="CHEBI:134413"/>
        <dbReference type="ChEBI" id="CHEBI:456216"/>
        <dbReference type="EC" id="6.3.2.17"/>
    </reaction>
</comment>
<evidence type="ECO:0000256" key="19">
    <source>
        <dbReference type="ARBA" id="ARBA00047808"/>
    </source>
</evidence>
<evidence type="ECO:0000256" key="18">
    <source>
        <dbReference type="ARBA" id="ARBA00047493"/>
    </source>
</evidence>
<comment type="pathway">
    <text evidence="4">Cofactor biosynthesis; tetrahydrofolylpolyglutamate biosynthesis.</text>
</comment>
<sequence>METTAAPPPLPPPAPEARTGRPRPADRDAGREVARALGELTRLHGAVIDYSLERMDRLLADLGRPERRLPAVIHVAGTNGKGSTLAIMRTLLEAGGRRVHSYTSPHLVRFNERIRLAGAGGSAPVTDAVLAEALGEVLDVNGGQPLTFFEGTTAAALLLFARLPAEVVLLETGLGGRCDATNVVPEPAATVVTSLSYDHQAFLGRTIISIALEKAGIFRRGVPAVLARQDFSEAARAIVRAAAQIGAPLRSAGPNFYAESCGDGFRYVADGRTMDLPLPGLAGRYQIDNAAAAIAALEAAGLAPSREVLARALPLVRWPGRLQRVEGGLGGRPGRGASLLVDGGHNPGAAQAVAAEIARLDAADPRRNLLVFGMLATKNPAGFLRPYRGLVEQAIAVPLAFAEGPAFSCEELCASAADVGIACRPARSLDEAMELAARRAGRNPARIVVSGSLYLAGEVLARAGLATG</sequence>
<comment type="similarity">
    <text evidence="5">Belongs to the folylpolyglutamate synthase family.</text>
</comment>
<evidence type="ECO:0000256" key="2">
    <source>
        <dbReference type="ARBA" id="ARBA00002714"/>
    </source>
</evidence>
<dbReference type="SUPFAM" id="SSF53244">
    <property type="entry name" value="MurD-like peptide ligases, peptide-binding domain"/>
    <property type="match status" value="1"/>
</dbReference>
<dbReference type="GO" id="GO:0008841">
    <property type="term" value="F:dihydrofolate synthase activity"/>
    <property type="evidence" value="ECO:0007669"/>
    <property type="project" value="UniProtKB-EC"/>
</dbReference>
<evidence type="ECO:0000256" key="10">
    <source>
        <dbReference type="ARBA" id="ARBA00022723"/>
    </source>
</evidence>
<dbReference type="EC" id="6.3.2.12" evidence="6"/>
<keyword evidence="14" id="KW-0289">Folate biosynthesis</keyword>
<dbReference type="RefSeq" id="WP_258732812.1">
    <property type="nucleotide sequence ID" value="NZ_JANTHZ010000004.1"/>
</dbReference>
<dbReference type="GO" id="GO:0005524">
    <property type="term" value="F:ATP binding"/>
    <property type="evidence" value="ECO:0007669"/>
    <property type="project" value="UniProtKB-KW"/>
</dbReference>
<dbReference type="PROSITE" id="PS01012">
    <property type="entry name" value="FOLYLPOLYGLU_SYNT_2"/>
    <property type="match status" value="1"/>
</dbReference>
<feature type="compositionally biased region" description="Pro residues" evidence="22">
    <location>
        <begin position="1"/>
        <end position="15"/>
    </location>
</feature>
<dbReference type="PANTHER" id="PTHR11136">
    <property type="entry name" value="FOLYLPOLYGLUTAMATE SYNTHASE-RELATED"/>
    <property type="match status" value="1"/>
</dbReference>
<dbReference type="EMBL" id="JANTHZ010000004">
    <property type="protein sequence ID" value="MCS0495645.1"/>
    <property type="molecule type" value="Genomic_DNA"/>
</dbReference>
<dbReference type="Gene3D" id="3.40.1190.10">
    <property type="entry name" value="Mur-like, catalytic domain"/>
    <property type="match status" value="1"/>
</dbReference>
<evidence type="ECO:0000259" key="23">
    <source>
        <dbReference type="Pfam" id="PF02875"/>
    </source>
</evidence>
<dbReference type="SUPFAM" id="SSF53623">
    <property type="entry name" value="MurD-like peptide ligases, catalytic domain"/>
    <property type="match status" value="1"/>
</dbReference>
<feature type="domain" description="Mur ligase C-terminal" evidence="23">
    <location>
        <begin position="320"/>
        <end position="452"/>
    </location>
</feature>
<evidence type="ECO:0000256" key="17">
    <source>
        <dbReference type="ARBA" id="ARBA00032510"/>
    </source>
</evidence>
<dbReference type="InterPro" id="IPR018109">
    <property type="entry name" value="Folylpolyglutamate_synth_CS"/>
</dbReference>
<dbReference type="PROSITE" id="PS01011">
    <property type="entry name" value="FOLYLPOLYGLU_SYNT_1"/>
    <property type="match status" value="1"/>
</dbReference>
<evidence type="ECO:0000256" key="7">
    <source>
        <dbReference type="ARBA" id="ARBA00013025"/>
    </source>
</evidence>
<dbReference type="Pfam" id="PF08245">
    <property type="entry name" value="Mur_ligase_M"/>
    <property type="match status" value="1"/>
</dbReference>
<dbReference type="Gene3D" id="3.90.190.20">
    <property type="entry name" value="Mur ligase, C-terminal domain"/>
    <property type="match status" value="1"/>
</dbReference>
<dbReference type="InterPro" id="IPR004101">
    <property type="entry name" value="Mur_ligase_C"/>
</dbReference>
<dbReference type="PIRSF" id="PIRSF001563">
    <property type="entry name" value="Folylpolyglu_synth"/>
    <property type="match status" value="1"/>
</dbReference>
<feature type="domain" description="Mur ligase central" evidence="24">
    <location>
        <begin position="75"/>
        <end position="296"/>
    </location>
</feature>
<dbReference type="GO" id="GO:0046656">
    <property type="term" value="P:folic acid biosynthetic process"/>
    <property type="evidence" value="ECO:0007669"/>
    <property type="project" value="UniProtKB-KW"/>
</dbReference>
<keyword evidence="10" id="KW-0479">Metal-binding</keyword>
<organism evidence="25 26">
    <name type="scientific">Ancylobacter mangrovi</name>
    <dbReference type="NCBI Taxonomy" id="2972472"/>
    <lineage>
        <taxon>Bacteria</taxon>
        <taxon>Pseudomonadati</taxon>
        <taxon>Pseudomonadota</taxon>
        <taxon>Alphaproteobacteria</taxon>
        <taxon>Hyphomicrobiales</taxon>
        <taxon>Xanthobacteraceae</taxon>
        <taxon>Ancylobacter</taxon>
    </lineage>
</organism>
<dbReference type="Proteomes" id="UP001151088">
    <property type="component" value="Unassembled WGS sequence"/>
</dbReference>
<evidence type="ECO:0000256" key="22">
    <source>
        <dbReference type="SAM" id="MobiDB-lite"/>
    </source>
</evidence>
<evidence type="ECO:0000256" key="21">
    <source>
        <dbReference type="ARBA" id="ARBA00049161"/>
    </source>
</evidence>
<evidence type="ECO:0000256" key="15">
    <source>
        <dbReference type="ARBA" id="ARBA00030048"/>
    </source>
</evidence>
<evidence type="ECO:0000256" key="11">
    <source>
        <dbReference type="ARBA" id="ARBA00022741"/>
    </source>
</evidence>
<dbReference type="GO" id="GO:0005737">
    <property type="term" value="C:cytoplasm"/>
    <property type="evidence" value="ECO:0007669"/>
    <property type="project" value="TreeGrafter"/>
</dbReference>
<comment type="caution">
    <text evidence="25">The sequence shown here is derived from an EMBL/GenBank/DDBJ whole genome shotgun (WGS) entry which is preliminary data.</text>
</comment>
<dbReference type="InterPro" id="IPR036565">
    <property type="entry name" value="Mur-like_cat_sf"/>
</dbReference>
<dbReference type="GO" id="GO:0046872">
    <property type="term" value="F:metal ion binding"/>
    <property type="evidence" value="ECO:0007669"/>
    <property type="project" value="UniProtKB-KW"/>
</dbReference>
<evidence type="ECO:0000313" key="26">
    <source>
        <dbReference type="Proteomes" id="UP001151088"/>
    </source>
</evidence>
<evidence type="ECO:0000256" key="20">
    <source>
        <dbReference type="ARBA" id="ARBA00049035"/>
    </source>
</evidence>
<proteinExistence type="inferred from homology"/>
<dbReference type="GO" id="GO:0004326">
    <property type="term" value="F:tetrahydrofolylpolyglutamate synthase activity"/>
    <property type="evidence" value="ECO:0007669"/>
    <property type="project" value="UniProtKB-EC"/>
</dbReference>
<evidence type="ECO:0000256" key="6">
    <source>
        <dbReference type="ARBA" id="ARBA00013023"/>
    </source>
</evidence>
<dbReference type="FunFam" id="3.40.1190.10:FF:000011">
    <property type="entry name" value="Folylpolyglutamate synthase/dihydrofolate synthase"/>
    <property type="match status" value="1"/>
</dbReference>
<protein>
    <recommendedName>
        <fullName evidence="8">Dihydrofolate synthase/folylpolyglutamate synthase</fullName>
        <ecNumber evidence="6">6.3.2.12</ecNumber>
        <ecNumber evidence="7">6.3.2.17</ecNumber>
    </recommendedName>
    <alternativeName>
        <fullName evidence="17">Folylpoly-gamma-glutamate synthetase-dihydrofolate synthetase</fullName>
    </alternativeName>
    <alternativeName>
        <fullName evidence="15">Folylpolyglutamate synthetase</fullName>
    </alternativeName>
    <alternativeName>
        <fullName evidence="16">Tetrahydrofolylpolyglutamate synthase</fullName>
    </alternativeName>
</protein>
<comment type="catalytic activity">
    <reaction evidence="21">
        <text>7,8-dihydropteroate + L-glutamate + ATP = 7,8-dihydrofolate + ADP + phosphate + H(+)</text>
        <dbReference type="Rhea" id="RHEA:23584"/>
        <dbReference type="ChEBI" id="CHEBI:15378"/>
        <dbReference type="ChEBI" id="CHEBI:17839"/>
        <dbReference type="ChEBI" id="CHEBI:29985"/>
        <dbReference type="ChEBI" id="CHEBI:30616"/>
        <dbReference type="ChEBI" id="CHEBI:43474"/>
        <dbReference type="ChEBI" id="CHEBI:57451"/>
        <dbReference type="ChEBI" id="CHEBI:456216"/>
        <dbReference type="EC" id="6.3.2.12"/>
    </reaction>
</comment>
<dbReference type="AlphaFoldDB" id="A0A9X2PGK4"/>
<evidence type="ECO:0000256" key="4">
    <source>
        <dbReference type="ARBA" id="ARBA00005150"/>
    </source>
</evidence>
<comment type="function">
    <text evidence="2">Functions in two distinct reactions of the de novo folate biosynthetic pathway. Catalyzes the addition of a glutamate residue to dihydropteroate (7,8-dihydropteroate or H2Pte) to form dihydrofolate (7,8-dihydrofolate monoglutamate or H2Pte-Glu). Also catalyzes successive additions of L-glutamate to tetrahydrofolate or 10-formyltetrahydrofolate or 5,10-methylenetetrahydrofolate, leading to folylpolyglutamate derivatives.</text>
</comment>
<dbReference type="InterPro" id="IPR036615">
    <property type="entry name" value="Mur_ligase_C_dom_sf"/>
</dbReference>
<comment type="pathway">
    <text evidence="3">Cofactor biosynthesis; tetrahydrofolate biosynthesis; 7,8-dihydrofolate from 2-amino-4-hydroxy-6-hydroxymethyl-7,8-dihydropteridine diphosphate and 4-aminobenzoate: step 2/2.</text>
</comment>
<evidence type="ECO:0000256" key="3">
    <source>
        <dbReference type="ARBA" id="ARBA00004799"/>
    </source>
</evidence>
<evidence type="ECO:0000313" key="25">
    <source>
        <dbReference type="EMBL" id="MCS0495645.1"/>
    </source>
</evidence>
<dbReference type="NCBIfam" id="TIGR01499">
    <property type="entry name" value="folC"/>
    <property type="match status" value="1"/>
</dbReference>
<dbReference type="InterPro" id="IPR001645">
    <property type="entry name" value="Folylpolyglutamate_synth"/>
</dbReference>
<evidence type="ECO:0000256" key="14">
    <source>
        <dbReference type="ARBA" id="ARBA00022909"/>
    </source>
</evidence>
<keyword evidence="12" id="KW-0067">ATP-binding</keyword>
<evidence type="ECO:0000256" key="12">
    <source>
        <dbReference type="ARBA" id="ARBA00022840"/>
    </source>
</evidence>
<comment type="catalytic activity">
    <reaction evidence="20">
        <text>(6R)-5,10-methylenetetrahydrofolyl-(gamma-L-Glu)(n) + L-glutamate + ATP = (6R)-5,10-methylenetetrahydrofolyl-(gamma-L-Glu)(n+1) + ADP + phosphate + H(+)</text>
        <dbReference type="Rhea" id="RHEA:51912"/>
        <dbReference type="Rhea" id="RHEA-COMP:13257"/>
        <dbReference type="Rhea" id="RHEA-COMP:13258"/>
        <dbReference type="ChEBI" id="CHEBI:15378"/>
        <dbReference type="ChEBI" id="CHEBI:29985"/>
        <dbReference type="ChEBI" id="CHEBI:30616"/>
        <dbReference type="ChEBI" id="CHEBI:43474"/>
        <dbReference type="ChEBI" id="CHEBI:136572"/>
        <dbReference type="ChEBI" id="CHEBI:456216"/>
        <dbReference type="EC" id="6.3.2.17"/>
    </reaction>
</comment>
<dbReference type="EC" id="6.3.2.17" evidence="7"/>
<name>A0A9X2PGK4_9HYPH</name>
<gene>
    <name evidence="25" type="ORF">NVS89_11095</name>
</gene>
<evidence type="ECO:0000256" key="9">
    <source>
        <dbReference type="ARBA" id="ARBA00022598"/>
    </source>
</evidence>
<evidence type="ECO:0000259" key="24">
    <source>
        <dbReference type="Pfam" id="PF08245"/>
    </source>
</evidence>
<evidence type="ECO:0000256" key="16">
    <source>
        <dbReference type="ARBA" id="ARBA00030592"/>
    </source>
</evidence>
<keyword evidence="9 25" id="KW-0436">Ligase</keyword>
<evidence type="ECO:0000256" key="5">
    <source>
        <dbReference type="ARBA" id="ARBA00008276"/>
    </source>
</evidence>
<dbReference type="InterPro" id="IPR013221">
    <property type="entry name" value="Mur_ligase_cen"/>
</dbReference>
<evidence type="ECO:0000256" key="13">
    <source>
        <dbReference type="ARBA" id="ARBA00022842"/>
    </source>
</evidence>
<reference evidence="25" key="1">
    <citation type="submission" date="2022-08" db="EMBL/GenBank/DDBJ databases">
        <authorList>
            <person name="Li F."/>
        </authorList>
    </citation>
    <scope>NUCLEOTIDE SEQUENCE</scope>
    <source>
        <strain evidence="25">MQZ15Z-1</strain>
    </source>
</reference>
<keyword evidence="11" id="KW-0547">Nucleotide-binding</keyword>
<feature type="region of interest" description="Disordered" evidence="22">
    <location>
        <begin position="1"/>
        <end position="29"/>
    </location>
</feature>
<accession>A0A9X2PGK4</accession>
<comment type="cofactor">
    <cofactor evidence="1">
        <name>Mg(2+)</name>
        <dbReference type="ChEBI" id="CHEBI:18420"/>
    </cofactor>
</comment>
<dbReference type="PANTHER" id="PTHR11136:SF0">
    <property type="entry name" value="DIHYDROFOLATE SYNTHETASE-RELATED"/>
    <property type="match status" value="1"/>
</dbReference>